<dbReference type="RefSeq" id="WP_345673274.1">
    <property type="nucleotide sequence ID" value="NZ_BAABHS010000001.1"/>
</dbReference>
<dbReference type="SUPFAM" id="SSF53850">
    <property type="entry name" value="Periplasmic binding protein-like II"/>
    <property type="match status" value="1"/>
</dbReference>
<accession>A0ABP9GT79</accession>
<proteinExistence type="inferred from homology"/>
<organism evidence="5 6">
    <name type="scientific">Yinghuangia aomiensis</name>
    <dbReference type="NCBI Taxonomy" id="676205"/>
    <lineage>
        <taxon>Bacteria</taxon>
        <taxon>Bacillati</taxon>
        <taxon>Actinomycetota</taxon>
        <taxon>Actinomycetes</taxon>
        <taxon>Kitasatosporales</taxon>
        <taxon>Streptomycetaceae</taxon>
        <taxon>Yinghuangia</taxon>
    </lineage>
</organism>
<evidence type="ECO:0000259" key="4">
    <source>
        <dbReference type="Pfam" id="PF00496"/>
    </source>
</evidence>
<dbReference type="PANTHER" id="PTHR30290">
    <property type="entry name" value="PERIPLASMIC BINDING COMPONENT OF ABC TRANSPORTER"/>
    <property type="match status" value="1"/>
</dbReference>
<dbReference type="EMBL" id="BAABHS010000001">
    <property type="protein sequence ID" value="GAA4945908.1"/>
    <property type="molecule type" value="Genomic_DNA"/>
</dbReference>
<dbReference type="Gene3D" id="3.40.190.10">
    <property type="entry name" value="Periplasmic binding protein-like II"/>
    <property type="match status" value="1"/>
</dbReference>
<gene>
    <name evidence="5" type="ORF">GCM10023205_02030</name>
</gene>
<dbReference type="Proteomes" id="UP001500466">
    <property type="component" value="Unassembled WGS sequence"/>
</dbReference>
<evidence type="ECO:0000256" key="2">
    <source>
        <dbReference type="ARBA" id="ARBA00022448"/>
    </source>
</evidence>
<keyword evidence="6" id="KW-1185">Reference proteome</keyword>
<evidence type="ECO:0000313" key="6">
    <source>
        <dbReference type="Proteomes" id="UP001500466"/>
    </source>
</evidence>
<keyword evidence="3" id="KW-0732">Signal</keyword>
<dbReference type="Pfam" id="PF00496">
    <property type="entry name" value="SBP_bac_5"/>
    <property type="match status" value="1"/>
</dbReference>
<name>A0ABP9GT79_9ACTN</name>
<evidence type="ECO:0000256" key="3">
    <source>
        <dbReference type="ARBA" id="ARBA00022729"/>
    </source>
</evidence>
<dbReference type="CDD" id="cd00995">
    <property type="entry name" value="PBP2_NikA_DppA_OppA_like"/>
    <property type="match status" value="1"/>
</dbReference>
<dbReference type="PIRSF" id="PIRSF002741">
    <property type="entry name" value="MppA"/>
    <property type="match status" value="1"/>
</dbReference>
<evidence type="ECO:0000313" key="5">
    <source>
        <dbReference type="EMBL" id="GAA4945908.1"/>
    </source>
</evidence>
<dbReference type="Gene3D" id="3.10.105.10">
    <property type="entry name" value="Dipeptide-binding Protein, Domain 3"/>
    <property type="match status" value="1"/>
</dbReference>
<keyword evidence="2" id="KW-0813">Transport</keyword>
<comment type="caution">
    <text evidence="5">The sequence shown here is derived from an EMBL/GenBank/DDBJ whole genome shotgun (WGS) entry which is preliminary data.</text>
</comment>
<feature type="domain" description="Solute-binding protein family 5" evidence="4">
    <location>
        <begin position="104"/>
        <end position="437"/>
    </location>
</feature>
<comment type="similarity">
    <text evidence="1">Belongs to the bacterial solute-binding protein 5 family.</text>
</comment>
<protein>
    <submittedName>
        <fullName evidence="5">ABC transporter substrate-binding protein</fullName>
    </submittedName>
</protein>
<evidence type="ECO:0000256" key="1">
    <source>
        <dbReference type="ARBA" id="ARBA00005695"/>
    </source>
</evidence>
<dbReference type="PANTHER" id="PTHR30290:SF9">
    <property type="entry name" value="OLIGOPEPTIDE-BINDING PROTEIN APPA"/>
    <property type="match status" value="1"/>
</dbReference>
<sequence>MAFARPEIQPSHTFRYRYRRASLRRPLVLMAAAGTVLVAACGDNGTTSPQAAGTPKDGGTMTFLLQSEARGLDPFTASYNNVVDGNRMAAIYDELVWADPNTGTVHPQLAESLLPKEPTAKVWMLTLRSDVKFTDGTPLDANAVKVNWDRHADPKVQSQQNAAAAGLDTEVVDDTHLQITLPERNANFDRMVATQLTYIASPKCIASQKCAENPVGAGPFMLNPGNWHKGKSLTLDRNPTYFKKGAPYLDHVVFKVDPDPGHAVGELKAGRADATSTIDPMVVAQARDGGLGTVSVILSGGQMISFNTSSGPFADPDARRAVANALSADAINQQIFDGTGAVAHGIFSSSSPVANDQLQQPNNNPDEAARLFAKVTANGSKPLTATMIIPNAPNTVKVAQYIQQTLAKYPGVKLNVETLDVPTFITRSNIERRFEVKIDQIWLPDPEPILVGFLRGDSFSNCCFYKNPAVDQALITARTTIDNTVRRDAYTQVQIALNRDVPFWVYQEAIGTAVFAPRITGVSLHSDGVALFDRIGLRR</sequence>
<dbReference type="InterPro" id="IPR039424">
    <property type="entry name" value="SBP_5"/>
</dbReference>
<reference evidence="6" key="1">
    <citation type="journal article" date="2019" name="Int. J. Syst. Evol. Microbiol.">
        <title>The Global Catalogue of Microorganisms (GCM) 10K type strain sequencing project: providing services to taxonomists for standard genome sequencing and annotation.</title>
        <authorList>
            <consortium name="The Broad Institute Genomics Platform"/>
            <consortium name="The Broad Institute Genome Sequencing Center for Infectious Disease"/>
            <person name="Wu L."/>
            <person name="Ma J."/>
        </authorList>
    </citation>
    <scope>NUCLEOTIDE SEQUENCE [LARGE SCALE GENOMIC DNA]</scope>
    <source>
        <strain evidence="6">JCM 17986</strain>
    </source>
</reference>
<dbReference type="InterPro" id="IPR000914">
    <property type="entry name" value="SBP_5_dom"/>
</dbReference>
<dbReference type="InterPro" id="IPR030678">
    <property type="entry name" value="Peptide/Ni-bd"/>
</dbReference>